<protein>
    <submittedName>
        <fullName evidence="1">Uncharacterized protein</fullName>
    </submittedName>
</protein>
<proteinExistence type="predicted"/>
<keyword evidence="2" id="KW-1185">Reference proteome</keyword>
<reference evidence="1" key="1">
    <citation type="journal article" date="2019" name="bioRxiv">
        <title>The Genome of the Zebra Mussel, Dreissena polymorpha: A Resource for Invasive Species Research.</title>
        <authorList>
            <person name="McCartney M.A."/>
            <person name="Auch B."/>
            <person name="Kono T."/>
            <person name="Mallez S."/>
            <person name="Zhang Y."/>
            <person name="Obille A."/>
            <person name="Becker A."/>
            <person name="Abrahante J.E."/>
            <person name="Garbe J."/>
            <person name="Badalamenti J.P."/>
            <person name="Herman A."/>
            <person name="Mangelson H."/>
            <person name="Liachko I."/>
            <person name="Sullivan S."/>
            <person name="Sone E.D."/>
            <person name="Koren S."/>
            <person name="Silverstein K.A.T."/>
            <person name="Beckman K.B."/>
            <person name="Gohl D.M."/>
        </authorList>
    </citation>
    <scope>NUCLEOTIDE SEQUENCE</scope>
    <source>
        <strain evidence="1">Duluth1</strain>
        <tissue evidence="1">Whole animal</tissue>
    </source>
</reference>
<dbReference type="AlphaFoldDB" id="A0A9D4JPZ0"/>
<evidence type="ECO:0000313" key="1">
    <source>
        <dbReference type="EMBL" id="KAH3818509.1"/>
    </source>
</evidence>
<sequence>MTGGIFYTDSVKSSIQREDADPDAVEYVKNVVTYRRRLVVTGNICFTGYDDVFTFV</sequence>
<accession>A0A9D4JPZ0</accession>
<evidence type="ECO:0000313" key="2">
    <source>
        <dbReference type="Proteomes" id="UP000828390"/>
    </source>
</evidence>
<dbReference type="Proteomes" id="UP000828390">
    <property type="component" value="Unassembled WGS sequence"/>
</dbReference>
<reference evidence="1" key="2">
    <citation type="submission" date="2020-11" db="EMBL/GenBank/DDBJ databases">
        <authorList>
            <person name="McCartney M.A."/>
            <person name="Auch B."/>
            <person name="Kono T."/>
            <person name="Mallez S."/>
            <person name="Becker A."/>
            <person name="Gohl D.M."/>
            <person name="Silverstein K.A.T."/>
            <person name="Koren S."/>
            <person name="Bechman K.B."/>
            <person name="Herman A."/>
            <person name="Abrahante J.E."/>
            <person name="Garbe J."/>
        </authorList>
    </citation>
    <scope>NUCLEOTIDE SEQUENCE</scope>
    <source>
        <strain evidence="1">Duluth1</strain>
        <tissue evidence="1">Whole animal</tissue>
    </source>
</reference>
<organism evidence="1 2">
    <name type="scientific">Dreissena polymorpha</name>
    <name type="common">Zebra mussel</name>
    <name type="synonym">Mytilus polymorpha</name>
    <dbReference type="NCBI Taxonomy" id="45954"/>
    <lineage>
        <taxon>Eukaryota</taxon>
        <taxon>Metazoa</taxon>
        <taxon>Spiralia</taxon>
        <taxon>Lophotrochozoa</taxon>
        <taxon>Mollusca</taxon>
        <taxon>Bivalvia</taxon>
        <taxon>Autobranchia</taxon>
        <taxon>Heteroconchia</taxon>
        <taxon>Euheterodonta</taxon>
        <taxon>Imparidentia</taxon>
        <taxon>Neoheterodontei</taxon>
        <taxon>Myida</taxon>
        <taxon>Dreissenoidea</taxon>
        <taxon>Dreissenidae</taxon>
        <taxon>Dreissena</taxon>
    </lineage>
</organism>
<dbReference type="EMBL" id="JAIWYP010000005">
    <property type="protein sequence ID" value="KAH3818509.1"/>
    <property type="molecule type" value="Genomic_DNA"/>
</dbReference>
<comment type="caution">
    <text evidence="1">The sequence shown here is derived from an EMBL/GenBank/DDBJ whole genome shotgun (WGS) entry which is preliminary data.</text>
</comment>
<gene>
    <name evidence="1" type="ORF">DPMN_120230</name>
</gene>
<name>A0A9D4JPZ0_DREPO</name>